<gene>
    <name evidence="1" type="ORF">Mterra_01388</name>
</gene>
<evidence type="ECO:0000313" key="1">
    <source>
        <dbReference type="EMBL" id="RIH86606.1"/>
    </source>
</evidence>
<evidence type="ECO:0000313" key="2">
    <source>
        <dbReference type="Proteomes" id="UP000265715"/>
    </source>
</evidence>
<comment type="caution">
    <text evidence="1">The sequence shown here is derived from an EMBL/GenBank/DDBJ whole genome shotgun (WGS) entry which is preliminary data.</text>
</comment>
<keyword evidence="2" id="KW-1185">Reference proteome</keyword>
<evidence type="ECO:0008006" key="3">
    <source>
        <dbReference type="Google" id="ProtNLM"/>
    </source>
</evidence>
<organism evidence="1 2">
    <name type="scientific">Calidithermus terrae</name>
    <dbReference type="NCBI Taxonomy" id="1408545"/>
    <lineage>
        <taxon>Bacteria</taxon>
        <taxon>Thermotogati</taxon>
        <taxon>Deinococcota</taxon>
        <taxon>Deinococci</taxon>
        <taxon>Thermales</taxon>
        <taxon>Thermaceae</taxon>
        <taxon>Calidithermus</taxon>
    </lineage>
</organism>
<dbReference type="EMBL" id="QXDL01000044">
    <property type="protein sequence ID" value="RIH86606.1"/>
    <property type="molecule type" value="Genomic_DNA"/>
</dbReference>
<name>A0A399ESX1_9DEIN</name>
<sequence length="604" mass="64665">MRRQGIALVATLAVMVVVGVLAFGTFFTTQIEQFVTRNDITSTQANYVAQAGMQKYKAALFQNYRWVENKLTLAENPTGSSGATGSTACFNALGAGLDLDRDGVPTPFTNNRITLNPETVKDANGRAIGSYTITLIRDPGNAQIFTLESRGTSGGATSTMRMTVRLTNTGFLSNAIFAGQGQSNKFMNGNTSIRGGIYVVGTNPETPVIISNGNFQMLNDYNVRTSEYDQVVRDAMDDANEKVDDLCASLRVQYGKVDISGSSQVGTPTNKLKGVYVGRGPQDIVGTPNSSTGCPASQKYLCTEDGPSAFDILTDPPKFPTLNAPNAGCDPNNPTRSWRQCINAQAETSGKGLHLRYTASGPQLIGPSGVTLPQSCVDALKNQDIPLGVGDTKNKGGRNVTTLNKVDCTYTNANGQKGGFLFDATGAKPKLEVYGTVHLEGWDLRVFTEVQYVARTHIGTGGDTIPNASLVVTKLDPSDTEGGNIRIEGNFLPDTTRGLFPHHVLGLVAEASVFQQGQNIMAPIYAGQTFYTGEKRKLFGSVVSNYFCTTDAGTNGNVADYGGCNAGQGSEVIYVNTGRNKPMIMQQPEAARKPVFQVLSYERR</sequence>
<reference evidence="1 2" key="1">
    <citation type="submission" date="2018-08" db="EMBL/GenBank/DDBJ databases">
        <title>Meiothermus terrae DSM 26712 genome sequencing project.</title>
        <authorList>
            <person name="Da Costa M.S."/>
            <person name="Albuquerque L."/>
            <person name="Raposo P."/>
            <person name="Froufe H.J.C."/>
            <person name="Barroso C.S."/>
            <person name="Egas C."/>
        </authorList>
    </citation>
    <scope>NUCLEOTIDE SEQUENCE [LARGE SCALE GENOMIC DNA]</scope>
    <source>
        <strain evidence="1 2">DSM 26712</strain>
    </source>
</reference>
<dbReference type="OrthoDB" id="23794at2"/>
<accession>A0A399ESX1</accession>
<dbReference type="Proteomes" id="UP000265715">
    <property type="component" value="Unassembled WGS sequence"/>
</dbReference>
<proteinExistence type="predicted"/>
<protein>
    <recommendedName>
        <fullName evidence="3">Type 4 fimbrial biogenesis protein PilX N-terminal domain-containing protein</fullName>
    </recommendedName>
</protein>
<dbReference type="AlphaFoldDB" id="A0A399ESX1"/>